<dbReference type="PANTHER" id="PTHR10151:SF120">
    <property type="entry name" value="BIS(5'-ADENOSYL)-TRIPHOSPHATASE"/>
    <property type="match status" value="1"/>
</dbReference>
<dbReference type="RefSeq" id="WP_212939418.1">
    <property type="nucleotide sequence ID" value="NZ_BORR01000006.1"/>
</dbReference>
<proteinExistence type="predicted"/>
<accession>A0A919XUG4</accession>
<dbReference type="PROSITE" id="PS51257">
    <property type="entry name" value="PROKAR_LIPOPROTEIN"/>
    <property type="match status" value="1"/>
</dbReference>
<dbReference type="SUPFAM" id="SSF53649">
    <property type="entry name" value="Alkaline phosphatase-like"/>
    <property type="match status" value="1"/>
</dbReference>
<organism evidence="1 2">
    <name type="scientific">Paenibacillus antibioticophila</name>
    <dbReference type="NCBI Taxonomy" id="1274374"/>
    <lineage>
        <taxon>Bacteria</taxon>
        <taxon>Bacillati</taxon>
        <taxon>Bacillota</taxon>
        <taxon>Bacilli</taxon>
        <taxon>Bacillales</taxon>
        <taxon>Paenibacillaceae</taxon>
        <taxon>Paenibacillus</taxon>
    </lineage>
</organism>
<dbReference type="GO" id="GO:0016787">
    <property type="term" value="F:hydrolase activity"/>
    <property type="evidence" value="ECO:0007669"/>
    <property type="project" value="UniProtKB-ARBA"/>
</dbReference>
<comment type="caution">
    <text evidence="1">The sequence shown here is derived from an EMBL/GenBank/DDBJ whole genome shotgun (WGS) entry which is preliminary data.</text>
</comment>
<dbReference type="AlphaFoldDB" id="A0A919XUG4"/>
<dbReference type="InterPro" id="IPR017850">
    <property type="entry name" value="Alkaline_phosphatase_core_sf"/>
</dbReference>
<sequence length="534" mass="59313">MRKKEIWIGLSIFIMIMLIGCQHSKPKEQDLLRIHSANGEHTKKVIFLMADSLMVQAIDQGISRQELPAFKFLTEHGQYYKNLVSSFPTMSVTIDSSLMTGAYADVHRVPGLTWYSADSKQLINYGTGPLEIIKQGVNPVLTDALMDLNGSHLSKDVPTIYEDLALQGLKSGSINGLIYRGASKHKLVIPEWIQVPASLPKEIDVRGPDLLSLGSLSNPFQGVKDLPDGLLNRMGVQNDFAVEAVKYLVQSNKLPDFLFVYLPDLDRELHKKGPAGLAKVKELDQQLLSLLQSFGSPEKAVQEAVFIIAGDSGMTRILPNEQNPVIDLPALLGDANILRPGEAVSGETEIILAVNETMAYVYTLKEGRSLRDLANMLKNDQRIDFISWREKEWNYALQGSTAKLIKFKAGGDLTDSYNQAWTVEQDEEVLDLSVDRAKHSLKYNLYPDVLKRLSSALRSHRGEFLVVTAKPGYELTGGSSPTHKGGGGHGSIRKMESLVPLIICGTDQKPEYLRMVDLKAYLLKLLTKETQRNQ</sequence>
<dbReference type="InterPro" id="IPR002591">
    <property type="entry name" value="Phosphodiest/P_Trfase"/>
</dbReference>
<gene>
    <name evidence="1" type="ORF">J41TS12_19710</name>
</gene>
<evidence type="ECO:0000313" key="1">
    <source>
        <dbReference type="EMBL" id="GIO37110.1"/>
    </source>
</evidence>
<dbReference type="EMBL" id="BORR01000006">
    <property type="protein sequence ID" value="GIO37110.1"/>
    <property type="molecule type" value="Genomic_DNA"/>
</dbReference>
<reference evidence="1 2" key="1">
    <citation type="submission" date="2021-03" db="EMBL/GenBank/DDBJ databases">
        <title>Antimicrobial resistance genes in bacteria isolated from Japanese honey, and their potential for conferring macrolide and lincosamide resistance in the American foulbrood pathogen Paenibacillus larvae.</title>
        <authorList>
            <person name="Okamoto M."/>
            <person name="Kumagai M."/>
            <person name="Kanamori H."/>
            <person name="Takamatsu D."/>
        </authorList>
    </citation>
    <scope>NUCLEOTIDE SEQUENCE [LARGE SCALE GENOMIC DNA]</scope>
    <source>
        <strain evidence="1 2">J41TS12</strain>
    </source>
</reference>
<dbReference type="Pfam" id="PF01663">
    <property type="entry name" value="Phosphodiest"/>
    <property type="match status" value="1"/>
</dbReference>
<keyword evidence="2" id="KW-1185">Reference proteome</keyword>
<evidence type="ECO:0000313" key="2">
    <source>
        <dbReference type="Proteomes" id="UP000681162"/>
    </source>
</evidence>
<dbReference type="Proteomes" id="UP000681162">
    <property type="component" value="Unassembled WGS sequence"/>
</dbReference>
<name>A0A919XUG4_9BACL</name>
<dbReference type="Gene3D" id="3.40.720.10">
    <property type="entry name" value="Alkaline Phosphatase, subunit A"/>
    <property type="match status" value="1"/>
</dbReference>
<dbReference type="PANTHER" id="PTHR10151">
    <property type="entry name" value="ECTONUCLEOTIDE PYROPHOSPHATASE/PHOSPHODIESTERASE"/>
    <property type="match status" value="1"/>
</dbReference>
<evidence type="ECO:0008006" key="3">
    <source>
        <dbReference type="Google" id="ProtNLM"/>
    </source>
</evidence>
<protein>
    <recommendedName>
        <fullName evidence="3">Phosphodiesterase</fullName>
    </recommendedName>
</protein>